<accession>A0A5B9MGY2</accession>
<dbReference type="PROSITE" id="PS51257">
    <property type="entry name" value="PROKAR_LIPOPROTEIN"/>
    <property type="match status" value="1"/>
</dbReference>
<evidence type="ECO:0008006" key="4">
    <source>
        <dbReference type="Google" id="ProtNLM"/>
    </source>
</evidence>
<keyword evidence="1" id="KW-0732">Signal</keyword>
<evidence type="ECO:0000256" key="1">
    <source>
        <dbReference type="SAM" id="SignalP"/>
    </source>
</evidence>
<evidence type="ECO:0000313" key="3">
    <source>
        <dbReference type="Proteomes" id="UP000321353"/>
    </source>
</evidence>
<dbReference type="EMBL" id="CP036264">
    <property type="protein sequence ID" value="QEG00542.1"/>
    <property type="molecule type" value="Genomic_DNA"/>
</dbReference>
<dbReference type="AlphaFoldDB" id="A0A5B9MGY2"/>
<sequence precursor="true">MKGLNRSLRRMSVTCCWLVLGCSIGAAQDAPESPRIDSLVMLDPQPVASDPAVIWHDDFDDDKNQSRYAEQSGDVVDRTRFGGVGKSLLMKYPKGSRGIGGRKVFFGDSPTHRSHVVRGEETFGDVYWRIYVKHPRDWNGGGPAKLSRATSLVPPGWRQAMIAHVWSSGEALTLDPASGVRESRVVTTRYNDFDNLRWLGNKPASRFKLHGDDGAGWWVCVEARAKLNTPGEQDGVNQLWIDGRLEAERRNLDWRGKFSERGINAVFLEAYWNQGSPVDQARWIDNFVVSTKPIGPVVCSKNPVLIKTPYRGPGSQRAWQVEIADDNAGDEIVWQSKPSREQYRLTVGSETGSFVGVSETTHQLGSNRVYYCRVRQQSDTGQWSSWSPWHQPFQTQ</sequence>
<dbReference type="Proteomes" id="UP000321353">
    <property type="component" value="Chromosome"/>
</dbReference>
<dbReference type="KEGG" id="smam:Mal15_46120"/>
<organism evidence="2 3">
    <name type="scientific">Stieleria maiorica</name>
    <dbReference type="NCBI Taxonomy" id="2795974"/>
    <lineage>
        <taxon>Bacteria</taxon>
        <taxon>Pseudomonadati</taxon>
        <taxon>Planctomycetota</taxon>
        <taxon>Planctomycetia</taxon>
        <taxon>Pirellulales</taxon>
        <taxon>Pirellulaceae</taxon>
        <taxon>Stieleria</taxon>
    </lineage>
</organism>
<reference evidence="2 3" key="1">
    <citation type="submission" date="2019-02" db="EMBL/GenBank/DDBJ databases">
        <title>Planctomycetal bacteria perform biofilm scaping via a novel small molecule.</title>
        <authorList>
            <person name="Jeske O."/>
            <person name="Boedeker C."/>
            <person name="Wiegand S."/>
            <person name="Breitling P."/>
            <person name="Kallscheuer N."/>
            <person name="Jogler M."/>
            <person name="Rohde M."/>
            <person name="Petersen J."/>
            <person name="Medema M.H."/>
            <person name="Surup F."/>
            <person name="Jogler C."/>
        </authorList>
    </citation>
    <scope>NUCLEOTIDE SEQUENCE [LARGE SCALE GENOMIC DNA]</scope>
    <source>
        <strain evidence="2 3">Mal15</strain>
    </source>
</reference>
<dbReference type="Gene3D" id="2.60.40.10">
    <property type="entry name" value="Immunoglobulins"/>
    <property type="match status" value="1"/>
</dbReference>
<gene>
    <name evidence="2" type="ORF">Mal15_46120</name>
</gene>
<feature type="signal peptide" evidence="1">
    <location>
        <begin position="1"/>
        <end position="26"/>
    </location>
</feature>
<proteinExistence type="predicted"/>
<keyword evidence="3" id="KW-1185">Reference proteome</keyword>
<dbReference type="Gene3D" id="2.60.120.200">
    <property type="match status" value="1"/>
</dbReference>
<dbReference type="InterPro" id="IPR013783">
    <property type="entry name" value="Ig-like_fold"/>
</dbReference>
<name>A0A5B9MGY2_9BACT</name>
<protein>
    <recommendedName>
        <fullName evidence="4">Fibronectin type-III domain-containing protein</fullName>
    </recommendedName>
</protein>
<evidence type="ECO:0000313" key="2">
    <source>
        <dbReference type="EMBL" id="QEG00542.1"/>
    </source>
</evidence>
<feature type="chain" id="PRO_5022897086" description="Fibronectin type-III domain-containing protein" evidence="1">
    <location>
        <begin position="27"/>
        <end position="396"/>
    </location>
</feature>